<gene>
    <name evidence="7" type="ORF">CGS59_06305</name>
</gene>
<evidence type="ECO:0000259" key="6">
    <source>
        <dbReference type="Pfam" id="PF03717"/>
    </source>
</evidence>
<keyword evidence="4" id="KW-0812">Transmembrane</keyword>
<dbReference type="Proteomes" id="UP000220480">
    <property type="component" value="Unassembled WGS sequence"/>
</dbReference>
<accession>A0A2A7AYQ0</accession>
<dbReference type="GO" id="GO:0008658">
    <property type="term" value="F:penicillin binding"/>
    <property type="evidence" value="ECO:0007669"/>
    <property type="project" value="InterPro"/>
</dbReference>
<dbReference type="InterPro" id="IPR001460">
    <property type="entry name" value="PCN-bd_Tpept"/>
</dbReference>
<reference evidence="7 8" key="1">
    <citation type="journal article" date="2017" name="Front. Microbiol.">
        <title>New Insights into the Diversity of the Genus Faecalibacterium.</title>
        <authorList>
            <person name="Benevides L."/>
            <person name="Burman S."/>
            <person name="Martin R."/>
            <person name="Robert V."/>
            <person name="Thomas M."/>
            <person name="Miquel S."/>
            <person name="Chain F."/>
            <person name="Sokol H."/>
            <person name="Bermudez-Humaran L.G."/>
            <person name="Morrison M."/>
            <person name="Langella P."/>
            <person name="Azevedo V.A."/>
            <person name="Chatel J.M."/>
            <person name="Soares S."/>
        </authorList>
    </citation>
    <scope>NUCLEOTIDE SEQUENCE [LARGE SCALE GENOMIC DNA]</scope>
    <source>
        <strain evidence="7 8">CNCM I 4644</strain>
    </source>
</reference>
<dbReference type="Gene3D" id="3.90.1310.10">
    <property type="entry name" value="Penicillin-binding protein 2a (Domain 2)"/>
    <property type="match status" value="1"/>
</dbReference>
<dbReference type="Gene3D" id="3.40.710.10">
    <property type="entry name" value="DD-peptidase/beta-lactamase superfamily"/>
    <property type="match status" value="1"/>
</dbReference>
<feature type="domain" description="Penicillin-binding protein transpeptidase" evidence="5">
    <location>
        <begin position="265"/>
        <end position="593"/>
    </location>
</feature>
<name>A0A2A7AYQ0_9FIRM</name>
<dbReference type="InterPro" id="IPR036138">
    <property type="entry name" value="PBP_dimer_sf"/>
</dbReference>
<keyword evidence="3 4" id="KW-0472">Membrane</keyword>
<dbReference type="EMBL" id="NMTZ01000017">
    <property type="protein sequence ID" value="PDX84275.1"/>
    <property type="molecule type" value="Genomic_DNA"/>
</dbReference>
<dbReference type="GO" id="GO:0071555">
    <property type="term" value="P:cell wall organization"/>
    <property type="evidence" value="ECO:0007669"/>
    <property type="project" value="TreeGrafter"/>
</dbReference>
<sequence>MRGSKPTDALRTLPERAFRLRVRLIAVGLCAVCFAGLIGRLFWLQLCTDGWYTQRALGQQLRDTVVPADRGKIYSADGALLAANSSCWTLRASPREMPEDKLALAAKGLAEILELDEAKLLEKFSDRRSNDCLLRYRVERETADAVRDFCVENDITGVRINQDSKRWYPQGELLASVLGFTNVDNAGVSGLELKYNDTLTGQNGVVLTAVNAWGYTLAQSYETELAPVEGCGLRLTIDANIQHYLENALNYAVQEHHVAARSVGIVMEVNTGAVLAMATTPAYDPNQPRVIADKAARAAVDALSGKERAAALQLAQQTQWRNKAVSDLYEPGSVFKLITCAAALDAGAITRHSTFYCGDSISVAGTRFHCANHKRHGSQTVTQALENSCNQSFIQIGARLGKQAFCDYFAAFGLREPTGIDLPAEPKKSLYYTADRMGPVELASCAFGQSSKISYLEMAAAVCAVVNGGRLMQPYLVSDILAPDGSVLRHNAPVCKRQVIQPATSATMREMMEAVVLYGGGRNAQIAGYRVGGKSGTSQKLDSADEKARIASFVAVAPIDDPQFLCLVCLDEPHSWTTAGGSLSAPVCAEVLEQTLVYKGVPRAADTGSADAQAAALPADGDSFDGA</sequence>
<evidence type="ECO:0000256" key="3">
    <source>
        <dbReference type="ARBA" id="ARBA00023136"/>
    </source>
</evidence>
<proteinExistence type="inferred from homology"/>
<comment type="caution">
    <text evidence="7">The sequence shown here is derived from an EMBL/GenBank/DDBJ whole genome shotgun (WGS) entry which is preliminary data.</text>
</comment>
<comment type="subcellular location">
    <subcellularLocation>
        <location evidence="1">Membrane</location>
    </subcellularLocation>
</comment>
<feature type="transmembrane region" description="Helical" evidence="4">
    <location>
        <begin position="20"/>
        <end position="43"/>
    </location>
</feature>
<evidence type="ECO:0000313" key="7">
    <source>
        <dbReference type="EMBL" id="PDX84275.1"/>
    </source>
</evidence>
<evidence type="ECO:0000256" key="1">
    <source>
        <dbReference type="ARBA" id="ARBA00004370"/>
    </source>
</evidence>
<evidence type="ECO:0000256" key="2">
    <source>
        <dbReference type="ARBA" id="ARBA00007171"/>
    </source>
</evidence>
<dbReference type="InterPro" id="IPR005311">
    <property type="entry name" value="PBP_dimer"/>
</dbReference>
<dbReference type="SUPFAM" id="SSF56601">
    <property type="entry name" value="beta-lactamase/transpeptidase-like"/>
    <property type="match status" value="1"/>
</dbReference>
<dbReference type="InterPro" id="IPR012338">
    <property type="entry name" value="Beta-lactam/transpept-like"/>
</dbReference>
<dbReference type="GO" id="GO:0005886">
    <property type="term" value="C:plasma membrane"/>
    <property type="evidence" value="ECO:0007669"/>
    <property type="project" value="TreeGrafter"/>
</dbReference>
<comment type="similarity">
    <text evidence="2">Belongs to the transpeptidase family.</text>
</comment>
<evidence type="ECO:0000313" key="8">
    <source>
        <dbReference type="Proteomes" id="UP000220480"/>
    </source>
</evidence>
<feature type="domain" description="Penicillin-binding protein dimerisation" evidence="6">
    <location>
        <begin position="66"/>
        <end position="218"/>
    </location>
</feature>
<protein>
    <submittedName>
        <fullName evidence="7">Peptidase</fullName>
    </submittedName>
</protein>
<evidence type="ECO:0000259" key="5">
    <source>
        <dbReference type="Pfam" id="PF00905"/>
    </source>
</evidence>
<dbReference type="InterPro" id="IPR050515">
    <property type="entry name" value="Beta-lactam/transpept"/>
</dbReference>
<dbReference type="Pfam" id="PF00905">
    <property type="entry name" value="Transpeptidase"/>
    <property type="match status" value="1"/>
</dbReference>
<dbReference type="AlphaFoldDB" id="A0A2A7AYQ0"/>
<organism evidence="7 8">
    <name type="scientific">Faecalibacterium prausnitzii</name>
    <dbReference type="NCBI Taxonomy" id="853"/>
    <lineage>
        <taxon>Bacteria</taxon>
        <taxon>Bacillati</taxon>
        <taxon>Bacillota</taxon>
        <taxon>Clostridia</taxon>
        <taxon>Eubacteriales</taxon>
        <taxon>Oscillospiraceae</taxon>
        <taxon>Faecalibacterium</taxon>
    </lineage>
</organism>
<evidence type="ECO:0000256" key="4">
    <source>
        <dbReference type="SAM" id="Phobius"/>
    </source>
</evidence>
<dbReference type="PANTHER" id="PTHR30627">
    <property type="entry name" value="PEPTIDOGLYCAN D,D-TRANSPEPTIDASE"/>
    <property type="match status" value="1"/>
</dbReference>
<dbReference type="SUPFAM" id="SSF56519">
    <property type="entry name" value="Penicillin binding protein dimerisation domain"/>
    <property type="match status" value="1"/>
</dbReference>
<dbReference type="Pfam" id="PF03717">
    <property type="entry name" value="PBP_dimer"/>
    <property type="match status" value="1"/>
</dbReference>
<keyword evidence="4" id="KW-1133">Transmembrane helix</keyword>
<dbReference type="PANTHER" id="PTHR30627:SF1">
    <property type="entry name" value="PEPTIDOGLYCAN D,D-TRANSPEPTIDASE FTSI"/>
    <property type="match status" value="1"/>
</dbReference>
<dbReference type="RefSeq" id="WP_097779308.1">
    <property type="nucleotide sequence ID" value="NZ_NMTZ01000017.1"/>
</dbReference>